<dbReference type="AlphaFoldDB" id="A0A1T4V4T8"/>
<dbReference type="EMBL" id="FUXU01000047">
    <property type="protein sequence ID" value="SKA59923.1"/>
    <property type="molecule type" value="Genomic_DNA"/>
</dbReference>
<dbReference type="Pfam" id="PF13474">
    <property type="entry name" value="SnoaL_3"/>
    <property type="match status" value="1"/>
</dbReference>
<dbReference type="SUPFAM" id="SSF54427">
    <property type="entry name" value="NTF2-like"/>
    <property type="match status" value="1"/>
</dbReference>
<feature type="domain" description="SnoaL-like" evidence="1">
    <location>
        <begin position="7"/>
        <end position="127"/>
    </location>
</feature>
<gene>
    <name evidence="2" type="ORF">SAMN02745132_03205</name>
</gene>
<keyword evidence="3" id="KW-1185">Reference proteome</keyword>
<reference evidence="3" key="1">
    <citation type="submission" date="2017-02" db="EMBL/GenBank/DDBJ databases">
        <authorList>
            <person name="Varghese N."/>
            <person name="Submissions S."/>
        </authorList>
    </citation>
    <scope>NUCLEOTIDE SEQUENCE [LARGE SCALE GENOMIC DNA]</scope>
    <source>
        <strain evidence="3">DSM 22720</strain>
    </source>
</reference>
<name>A0A1T4V4T8_9GAMM</name>
<protein>
    <submittedName>
        <fullName evidence="2">SnoaL-like domain-containing protein</fullName>
    </submittedName>
</protein>
<dbReference type="InterPro" id="IPR037401">
    <property type="entry name" value="SnoaL-like"/>
</dbReference>
<evidence type="ECO:0000259" key="1">
    <source>
        <dbReference type="Pfam" id="PF13474"/>
    </source>
</evidence>
<sequence>MIDVNEIVATLDDYAKAYCAKDIDALMRVFHSDNAISVIGTGENELCSGIASVKKLFLRNFAEATATQFEWGWSDVIASNDHAVISQALTIHLETDDGLVLVPVRWSVVLKKTDRWVWLHRHASAAAGSQAEGRAYPTPTK</sequence>
<dbReference type="OrthoDB" id="7855486at2"/>
<dbReference type="InterPro" id="IPR032710">
    <property type="entry name" value="NTF2-like_dom_sf"/>
</dbReference>
<evidence type="ECO:0000313" key="2">
    <source>
        <dbReference type="EMBL" id="SKA59923.1"/>
    </source>
</evidence>
<dbReference type="RefSeq" id="WP_078753434.1">
    <property type="nucleotide sequence ID" value="NZ_FUXU01000047.1"/>
</dbReference>
<organism evidence="2 3">
    <name type="scientific">Enterovibrio nigricans DSM 22720</name>
    <dbReference type="NCBI Taxonomy" id="1121868"/>
    <lineage>
        <taxon>Bacteria</taxon>
        <taxon>Pseudomonadati</taxon>
        <taxon>Pseudomonadota</taxon>
        <taxon>Gammaproteobacteria</taxon>
        <taxon>Vibrionales</taxon>
        <taxon>Vibrionaceae</taxon>
        <taxon>Enterovibrio</taxon>
    </lineage>
</organism>
<accession>A0A1T4V4T8</accession>
<evidence type="ECO:0000313" key="3">
    <source>
        <dbReference type="Proteomes" id="UP000190162"/>
    </source>
</evidence>
<dbReference type="Gene3D" id="3.10.450.50">
    <property type="match status" value="1"/>
</dbReference>
<dbReference type="Proteomes" id="UP000190162">
    <property type="component" value="Unassembled WGS sequence"/>
</dbReference>
<proteinExistence type="predicted"/>